<accession>A0A820S5J6</accession>
<dbReference type="InterPro" id="IPR029071">
    <property type="entry name" value="Ubiquitin-like_domsf"/>
</dbReference>
<reference evidence="2" key="1">
    <citation type="submission" date="2021-02" db="EMBL/GenBank/DDBJ databases">
        <authorList>
            <person name="Nowell W R."/>
        </authorList>
    </citation>
    <scope>NUCLEOTIDE SEQUENCE</scope>
</reference>
<dbReference type="PROSITE" id="PS50200">
    <property type="entry name" value="RA"/>
    <property type="match status" value="1"/>
</dbReference>
<evidence type="ECO:0000313" key="2">
    <source>
        <dbReference type="EMBL" id="CAF4448778.1"/>
    </source>
</evidence>
<dbReference type="Gene3D" id="3.10.20.90">
    <property type="entry name" value="Phosphatidylinositol 3-kinase Catalytic Subunit, Chain A, domain 1"/>
    <property type="match status" value="1"/>
</dbReference>
<evidence type="ECO:0000259" key="1">
    <source>
        <dbReference type="PROSITE" id="PS50200"/>
    </source>
</evidence>
<dbReference type="EMBL" id="CAJOAZ010032610">
    <property type="protein sequence ID" value="CAF4448778.1"/>
    <property type="molecule type" value="Genomic_DNA"/>
</dbReference>
<dbReference type="SUPFAM" id="SSF54236">
    <property type="entry name" value="Ubiquitin-like"/>
    <property type="match status" value="1"/>
</dbReference>
<protein>
    <recommendedName>
        <fullName evidence="1">Ras-associating domain-containing protein</fullName>
    </recommendedName>
</protein>
<sequence length="95" mass="11150">DLHQLIRVDMKIFSQLKEEIKLIEAIIENDTEHKEIRKSKLPWKQRNSIDKPKMIRPSNDVIFKVYCADHTYTTMKMRIDTPASKIIKVAADKLG</sequence>
<feature type="domain" description="Ras-associating" evidence="1">
    <location>
        <begin position="59"/>
        <end position="95"/>
    </location>
</feature>
<comment type="caution">
    <text evidence="2">The sequence shown here is derived from an EMBL/GenBank/DDBJ whole genome shotgun (WGS) entry which is preliminary data.</text>
</comment>
<feature type="non-terminal residue" evidence="2">
    <location>
        <position position="95"/>
    </location>
</feature>
<organism evidence="2 3">
    <name type="scientific">Adineta steineri</name>
    <dbReference type="NCBI Taxonomy" id="433720"/>
    <lineage>
        <taxon>Eukaryota</taxon>
        <taxon>Metazoa</taxon>
        <taxon>Spiralia</taxon>
        <taxon>Gnathifera</taxon>
        <taxon>Rotifera</taxon>
        <taxon>Eurotatoria</taxon>
        <taxon>Bdelloidea</taxon>
        <taxon>Adinetida</taxon>
        <taxon>Adinetidae</taxon>
        <taxon>Adineta</taxon>
    </lineage>
</organism>
<gene>
    <name evidence="2" type="ORF">OXD698_LOCUS54267</name>
</gene>
<name>A0A820S5J6_9BILA</name>
<dbReference type="InterPro" id="IPR000159">
    <property type="entry name" value="RA_dom"/>
</dbReference>
<feature type="non-terminal residue" evidence="2">
    <location>
        <position position="1"/>
    </location>
</feature>
<dbReference type="Proteomes" id="UP000663844">
    <property type="component" value="Unassembled WGS sequence"/>
</dbReference>
<dbReference type="GO" id="GO:0007165">
    <property type="term" value="P:signal transduction"/>
    <property type="evidence" value="ECO:0007669"/>
    <property type="project" value="InterPro"/>
</dbReference>
<proteinExistence type="predicted"/>
<dbReference type="AlphaFoldDB" id="A0A820S5J6"/>
<evidence type="ECO:0000313" key="3">
    <source>
        <dbReference type="Proteomes" id="UP000663844"/>
    </source>
</evidence>